<dbReference type="EMBL" id="CP012801">
    <property type="protein sequence ID" value="ALJ58463.1"/>
    <property type="molecule type" value="Genomic_DNA"/>
</dbReference>
<dbReference type="PATRIC" id="fig|246787.4.peg.1239"/>
<evidence type="ECO:0000313" key="2">
    <source>
        <dbReference type="EMBL" id="ALJ58463.1"/>
    </source>
</evidence>
<evidence type="ECO:0000313" key="6">
    <source>
        <dbReference type="Proteomes" id="UP000061809"/>
    </source>
</evidence>
<keyword evidence="1" id="KW-0732">Signal</keyword>
<reference evidence="2 6" key="1">
    <citation type="journal article" date="2015" name="Science">
        <title>Genetic determinants of in vivo fitness and diet responsiveness in multiple human gut Bacteroides.</title>
        <authorList>
            <person name="Wu M."/>
            <person name="McNulty N.P."/>
            <person name="Rodionov D.A."/>
            <person name="Khoroshkin M.S."/>
            <person name="Griffin N.W."/>
            <person name="Cheng J."/>
            <person name="Latreille P."/>
            <person name="Kerstetter R.A."/>
            <person name="Terrapon N."/>
            <person name="Henrissat B."/>
            <person name="Osterman A.L."/>
            <person name="Gordon J.I."/>
        </authorList>
    </citation>
    <scope>NUCLEOTIDE SEQUENCE [LARGE SCALE GENOMIC DNA]</scope>
    <source>
        <strain evidence="2 6">WH2</strain>
    </source>
</reference>
<evidence type="ECO:0000256" key="1">
    <source>
        <dbReference type="SAM" id="SignalP"/>
    </source>
</evidence>
<dbReference type="InterPro" id="IPR014710">
    <property type="entry name" value="RmlC-like_jellyroll"/>
</dbReference>
<evidence type="ECO:0000313" key="3">
    <source>
        <dbReference type="EMBL" id="KAA5407070.1"/>
    </source>
</evidence>
<reference evidence="5 7" key="2">
    <citation type="submission" date="2018-08" db="EMBL/GenBank/DDBJ databases">
        <title>A genome reference for cultivated species of the human gut microbiota.</title>
        <authorList>
            <person name="Zou Y."/>
            <person name="Xue W."/>
            <person name="Luo G."/>
        </authorList>
    </citation>
    <scope>NUCLEOTIDE SEQUENCE [LARGE SCALE GENOMIC DNA]</scope>
    <source>
        <strain evidence="5 7">AF22-3AC</strain>
    </source>
</reference>
<name>A0A0P0GKS2_9BACE</name>
<dbReference type="RefSeq" id="WP_007214671.1">
    <property type="nucleotide sequence ID" value="NZ_CAXSKE010000008.1"/>
</dbReference>
<dbReference type="EMBL" id="JAVSNH010000001">
    <property type="protein sequence ID" value="MDT4510590.1"/>
    <property type="molecule type" value="Genomic_DNA"/>
</dbReference>
<evidence type="ECO:0000313" key="7">
    <source>
        <dbReference type="Proteomes" id="UP000283341"/>
    </source>
</evidence>
<dbReference type="Proteomes" id="UP000283341">
    <property type="component" value="Unassembled WGS sequence"/>
</dbReference>
<feature type="signal peptide" evidence="1">
    <location>
        <begin position="1"/>
        <end position="20"/>
    </location>
</feature>
<dbReference type="EMBL" id="VVYW01000013">
    <property type="protein sequence ID" value="KAA5407070.1"/>
    <property type="molecule type" value="Genomic_DNA"/>
</dbReference>
<evidence type="ECO:0000313" key="5">
    <source>
        <dbReference type="EMBL" id="RGS34730.1"/>
    </source>
</evidence>
<proteinExistence type="predicted"/>
<dbReference type="Proteomes" id="UP000061809">
    <property type="component" value="Chromosome"/>
</dbReference>
<evidence type="ECO:0000313" key="4">
    <source>
        <dbReference type="EMBL" id="MDT4510590.1"/>
    </source>
</evidence>
<sequence length="226" mass="25358">MRLKKVLTLALIAACGMGLASCTAESKKTEQVMTQEKATYQKKYTNADFYKDGKFDQEAAKEAFLDMFKFYGVPYTPLMEKDIWFTDFGLGDFENVGMGGIFWVNDPEYGYFAHAIYLLPGQMIPEHAHVKTAFPAKHESWMVNHGWVYNFSEVGDETPNAPAVPASHGPIKSKNFVKQNVGDVLRLKELGTFHFMMAGPEGAIVDEWACYHDNDGLRFTNGQAAL</sequence>
<dbReference type="EMBL" id="QRVJ01000020">
    <property type="protein sequence ID" value="RGS34730.1"/>
    <property type="molecule type" value="Genomic_DNA"/>
</dbReference>
<accession>A0A0P0GKS2</accession>
<protein>
    <submittedName>
        <fullName evidence="2">D-lyxose ketol-isomerase</fullName>
        <ecNumber evidence="2">5.3.1.15</ecNumber>
    </submittedName>
</protein>
<reference evidence="3 8" key="3">
    <citation type="journal article" date="2019" name="Nat. Med.">
        <title>A library of human gut bacterial isolates paired with longitudinal multiomics data enables mechanistic microbiome research.</title>
        <authorList>
            <person name="Poyet M."/>
            <person name="Groussin M."/>
            <person name="Gibbons S.M."/>
            <person name="Avila-Pacheco J."/>
            <person name="Jiang X."/>
            <person name="Kearney S.M."/>
            <person name="Perrotta A.R."/>
            <person name="Berdy B."/>
            <person name="Zhao S."/>
            <person name="Lieberman T.D."/>
            <person name="Swanson P.K."/>
            <person name="Smith M."/>
            <person name="Roesemann S."/>
            <person name="Alexander J.E."/>
            <person name="Rich S.A."/>
            <person name="Livny J."/>
            <person name="Vlamakis H."/>
            <person name="Clish C."/>
            <person name="Bullock K."/>
            <person name="Deik A."/>
            <person name="Scott J."/>
            <person name="Pierce K.A."/>
            <person name="Xavier R.J."/>
            <person name="Alm E.J."/>
        </authorList>
    </citation>
    <scope>NUCLEOTIDE SEQUENCE [LARGE SCALE GENOMIC DNA]</scope>
    <source>
        <strain evidence="3 8">BIOML-A7</strain>
    </source>
</reference>
<evidence type="ECO:0000313" key="8">
    <source>
        <dbReference type="Proteomes" id="UP000325055"/>
    </source>
</evidence>
<feature type="chain" id="PRO_5042679964" evidence="1">
    <location>
        <begin position="21"/>
        <end position="226"/>
    </location>
</feature>
<dbReference type="KEGG" id="bcel:BcellWH2_01201"/>
<organism evidence="2 6">
    <name type="scientific">Bacteroides cellulosilyticus</name>
    <dbReference type="NCBI Taxonomy" id="246787"/>
    <lineage>
        <taxon>Bacteria</taxon>
        <taxon>Pseudomonadati</taxon>
        <taxon>Bacteroidota</taxon>
        <taxon>Bacteroidia</taxon>
        <taxon>Bacteroidales</taxon>
        <taxon>Bacteroidaceae</taxon>
        <taxon>Bacteroides</taxon>
    </lineage>
</organism>
<dbReference type="EC" id="5.3.1.15" evidence="2"/>
<dbReference type="Proteomes" id="UP000325055">
    <property type="component" value="Unassembled WGS sequence"/>
</dbReference>
<dbReference type="Proteomes" id="UP001266995">
    <property type="component" value="Unassembled WGS sequence"/>
</dbReference>
<dbReference type="PROSITE" id="PS51257">
    <property type="entry name" value="PROKAR_LIPOPROTEIN"/>
    <property type="match status" value="1"/>
</dbReference>
<reference evidence="4" key="4">
    <citation type="submission" date="2023-08" db="EMBL/GenBank/DDBJ databases">
        <title>Reintroducing virulent viruses to syntetic microbiomes.</title>
        <authorList>
            <person name="Wilde J."/>
            <person name="Boyes R."/>
            <person name="Robinson A.V."/>
            <person name="Daisley B.A."/>
            <person name="Allen-Vercoe E."/>
        </authorList>
    </citation>
    <scope>NUCLEOTIDE SEQUENCE</scope>
    <source>
        <strain evidence="4">225I_12FAA</strain>
    </source>
</reference>
<gene>
    <name evidence="2" type="ORF">BcellWH2_01201</name>
    <name evidence="5" type="ORF">DWX97_18885</name>
    <name evidence="3" type="ORF">F2Y86_16145</name>
    <name evidence="4" type="ORF">RO785_06300</name>
</gene>
<keyword evidence="2" id="KW-0413">Isomerase</keyword>
<dbReference type="Gene3D" id="2.60.120.10">
    <property type="entry name" value="Jelly Rolls"/>
    <property type="match status" value="1"/>
</dbReference>
<dbReference type="GO" id="GO:0047828">
    <property type="term" value="F:D-lyxose ketol-isomerase activity"/>
    <property type="evidence" value="ECO:0007669"/>
    <property type="project" value="UniProtKB-EC"/>
</dbReference>
<dbReference type="AlphaFoldDB" id="A0A0P0GKS2"/>